<evidence type="ECO:0000256" key="2">
    <source>
        <dbReference type="SAM" id="MobiDB-lite"/>
    </source>
</evidence>
<proteinExistence type="predicted"/>
<dbReference type="OrthoDB" id="10259236at2759"/>
<sequence length="252" mass="27562">MSQLNGSEPAQARSTLPESNPSPLARRALDAESRFLPSQCFIISCGTVTLDRKAGKVLLVYNKPNGIYQLPKGRKDIDEDGLLSIAIRETLEETGYEVKPLILKIPTRSTPVHAAGTPNGTTNGTTNGMAKTAATVPMPAPNDGFVDLDGEKVPEKGLALGIPNREAIACLHWYDAQTKALKMIFHFAAEADSTKKPRAQRPEDAAKHGVYWVEYEDALERLWYEEERMAVEKALCDLRRSEDGDATPVTGV</sequence>
<keyword evidence="5" id="KW-1185">Reference proteome</keyword>
<dbReference type="InterPro" id="IPR000086">
    <property type="entry name" value="NUDIX_hydrolase_dom"/>
</dbReference>
<evidence type="ECO:0000259" key="3">
    <source>
        <dbReference type="PROSITE" id="PS51462"/>
    </source>
</evidence>
<dbReference type="Gene3D" id="3.90.79.10">
    <property type="entry name" value="Nucleoside Triphosphate Pyrophosphohydrolase"/>
    <property type="match status" value="1"/>
</dbReference>
<dbReference type="PANTHER" id="PTHR21340">
    <property type="entry name" value="DIADENOSINE 5,5-P1,P4-TETRAPHOSPHATE PYROPHOSPHOHYDROLASE MUTT"/>
    <property type="match status" value="1"/>
</dbReference>
<dbReference type="InterPro" id="IPR051325">
    <property type="entry name" value="Nudix_hydrolase_domain"/>
</dbReference>
<dbReference type="Proteomes" id="UP000770015">
    <property type="component" value="Unassembled WGS sequence"/>
</dbReference>
<dbReference type="PROSITE" id="PS51462">
    <property type="entry name" value="NUDIX"/>
    <property type="match status" value="1"/>
</dbReference>
<reference evidence="4" key="1">
    <citation type="journal article" date="2021" name="Nat. Commun.">
        <title>Genetic determinants of endophytism in the Arabidopsis root mycobiome.</title>
        <authorList>
            <person name="Mesny F."/>
            <person name="Miyauchi S."/>
            <person name="Thiergart T."/>
            <person name="Pickel B."/>
            <person name="Atanasova L."/>
            <person name="Karlsson M."/>
            <person name="Huettel B."/>
            <person name="Barry K.W."/>
            <person name="Haridas S."/>
            <person name="Chen C."/>
            <person name="Bauer D."/>
            <person name="Andreopoulos W."/>
            <person name="Pangilinan J."/>
            <person name="LaButti K."/>
            <person name="Riley R."/>
            <person name="Lipzen A."/>
            <person name="Clum A."/>
            <person name="Drula E."/>
            <person name="Henrissat B."/>
            <person name="Kohler A."/>
            <person name="Grigoriev I.V."/>
            <person name="Martin F.M."/>
            <person name="Hacquard S."/>
        </authorList>
    </citation>
    <scope>NUCLEOTIDE SEQUENCE</scope>
    <source>
        <strain evidence="4">MPI-SDFR-AT-0117</strain>
    </source>
</reference>
<evidence type="ECO:0000313" key="4">
    <source>
        <dbReference type="EMBL" id="KAH6697509.1"/>
    </source>
</evidence>
<evidence type="ECO:0000313" key="5">
    <source>
        <dbReference type="Proteomes" id="UP000770015"/>
    </source>
</evidence>
<feature type="region of interest" description="Disordered" evidence="2">
    <location>
        <begin position="1"/>
        <end position="23"/>
    </location>
</feature>
<dbReference type="EMBL" id="JAGSXJ010000001">
    <property type="protein sequence ID" value="KAH6697509.1"/>
    <property type="molecule type" value="Genomic_DNA"/>
</dbReference>
<organism evidence="4 5">
    <name type="scientific">Plectosphaerella plurivora</name>
    <dbReference type="NCBI Taxonomy" id="936078"/>
    <lineage>
        <taxon>Eukaryota</taxon>
        <taxon>Fungi</taxon>
        <taxon>Dikarya</taxon>
        <taxon>Ascomycota</taxon>
        <taxon>Pezizomycotina</taxon>
        <taxon>Sordariomycetes</taxon>
        <taxon>Hypocreomycetidae</taxon>
        <taxon>Glomerellales</taxon>
        <taxon>Plectosphaerellaceae</taxon>
        <taxon>Plectosphaerella</taxon>
    </lineage>
</organism>
<feature type="compositionally biased region" description="Polar residues" evidence="2">
    <location>
        <begin position="1"/>
        <end position="22"/>
    </location>
</feature>
<feature type="domain" description="Nudix hydrolase" evidence="3">
    <location>
        <begin position="33"/>
        <end position="235"/>
    </location>
</feature>
<comment type="caution">
    <text evidence="4">The sequence shown here is derived from an EMBL/GenBank/DDBJ whole genome shotgun (WGS) entry which is preliminary data.</text>
</comment>
<keyword evidence="1" id="KW-0378">Hydrolase</keyword>
<dbReference type="GO" id="GO:0006754">
    <property type="term" value="P:ATP biosynthetic process"/>
    <property type="evidence" value="ECO:0007669"/>
    <property type="project" value="TreeGrafter"/>
</dbReference>
<dbReference type="InterPro" id="IPR015797">
    <property type="entry name" value="NUDIX_hydrolase-like_dom_sf"/>
</dbReference>
<dbReference type="GO" id="GO:0004081">
    <property type="term" value="F:bis(5'-nucleosyl)-tetraphosphatase (asymmetrical) activity"/>
    <property type="evidence" value="ECO:0007669"/>
    <property type="project" value="TreeGrafter"/>
</dbReference>
<evidence type="ECO:0000256" key="1">
    <source>
        <dbReference type="ARBA" id="ARBA00022801"/>
    </source>
</evidence>
<protein>
    <submittedName>
        <fullName evidence="4">NUDIX domain-containing protein</fullName>
    </submittedName>
</protein>
<dbReference type="PANTHER" id="PTHR21340:SF0">
    <property type="entry name" value="BIS(5'-NUCLEOSYL)-TETRAPHOSPHATASE [ASYMMETRICAL]"/>
    <property type="match status" value="1"/>
</dbReference>
<dbReference type="SUPFAM" id="SSF55811">
    <property type="entry name" value="Nudix"/>
    <property type="match status" value="1"/>
</dbReference>
<accession>A0A9P8VLM3</accession>
<gene>
    <name evidence="4" type="ORF">F5X68DRAFT_257659</name>
</gene>
<dbReference type="GO" id="GO:0006167">
    <property type="term" value="P:AMP biosynthetic process"/>
    <property type="evidence" value="ECO:0007669"/>
    <property type="project" value="TreeGrafter"/>
</dbReference>
<name>A0A9P8VLM3_9PEZI</name>
<dbReference type="AlphaFoldDB" id="A0A9P8VLM3"/>